<protein>
    <submittedName>
        <fullName evidence="1">Crossover junction endonuclease mus81</fullName>
    </submittedName>
</protein>
<comment type="caution">
    <text evidence="1">The sequence shown here is derived from an EMBL/GenBank/DDBJ whole genome shotgun (WGS) entry which is preliminary data.</text>
</comment>
<dbReference type="EMBL" id="QTSX02004352">
    <property type="protein sequence ID" value="KAJ9065403.1"/>
    <property type="molecule type" value="Genomic_DNA"/>
</dbReference>
<evidence type="ECO:0000313" key="1">
    <source>
        <dbReference type="EMBL" id="KAJ9065403.1"/>
    </source>
</evidence>
<reference evidence="1" key="1">
    <citation type="submission" date="2022-04" db="EMBL/GenBank/DDBJ databases">
        <title>Genome of the entomopathogenic fungus Entomophthora muscae.</title>
        <authorList>
            <person name="Elya C."/>
            <person name="Lovett B.R."/>
            <person name="Lee E."/>
            <person name="Macias A.M."/>
            <person name="Hajek A.E."/>
            <person name="De Bivort B.L."/>
            <person name="Kasson M.T."/>
            <person name="De Fine Licht H.H."/>
            <person name="Stajich J.E."/>
        </authorList>
    </citation>
    <scope>NUCLEOTIDE SEQUENCE</scope>
    <source>
        <strain evidence="1">Berkeley</strain>
    </source>
</reference>
<sequence>MDDLASSIKDGRFKEQKFRLKNCGAKKVIYLVEGFNIKDSANFALQPQSFWTCLSQTLVGEGFCLKMTHTMEDTLDYLARLTHQIKSIYESRVIEGLQNETISRSQFLQLQDSGRLPRDVGLTLATFLHINDKSKHLTLTDVFLKMLMTCRGLSLSKASQILKKYPTPASMVDAFLMISPSKRDSLLAISSPIQSRSISQPLAKKLYSIWRPTQDDS</sequence>
<proteinExistence type="predicted"/>
<evidence type="ECO:0000313" key="2">
    <source>
        <dbReference type="Proteomes" id="UP001165960"/>
    </source>
</evidence>
<dbReference type="Proteomes" id="UP001165960">
    <property type="component" value="Unassembled WGS sequence"/>
</dbReference>
<organism evidence="1 2">
    <name type="scientific">Entomophthora muscae</name>
    <dbReference type="NCBI Taxonomy" id="34485"/>
    <lineage>
        <taxon>Eukaryota</taxon>
        <taxon>Fungi</taxon>
        <taxon>Fungi incertae sedis</taxon>
        <taxon>Zoopagomycota</taxon>
        <taxon>Entomophthoromycotina</taxon>
        <taxon>Entomophthoromycetes</taxon>
        <taxon>Entomophthorales</taxon>
        <taxon>Entomophthoraceae</taxon>
        <taxon>Entomophthora</taxon>
    </lineage>
</organism>
<gene>
    <name evidence="1" type="primary">MUS81_5</name>
    <name evidence="1" type="ORF">DSO57_1019991</name>
</gene>
<keyword evidence="2" id="KW-1185">Reference proteome</keyword>
<accession>A0ACC2SSS6</accession>
<name>A0ACC2SSS6_9FUNG</name>
<keyword evidence="1" id="KW-0540">Nuclease</keyword>
<keyword evidence="1" id="KW-0378">Hydrolase</keyword>
<keyword evidence="1" id="KW-0255">Endonuclease</keyword>